<dbReference type="InterPro" id="IPR018062">
    <property type="entry name" value="HTH_AraC-typ_CS"/>
</dbReference>
<dbReference type="PRINTS" id="PR00032">
    <property type="entry name" value="HTHARAC"/>
</dbReference>
<dbReference type="Proteomes" id="UP001157114">
    <property type="component" value="Unassembled WGS sequence"/>
</dbReference>
<dbReference type="InterPro" id="IPR037923">
    <property type="entry name" value="HTH-like"/>
</dbReference>
<dbReference type="SUPFAM" id="SSF51215">
    <property type="entry name" value="Regulatory protein AraC"/>
    <property type="match status" value="1"/>
</dbReference>
<feature type="domain" description="HTH araC/xylS-type" evidence="4">
    <location>
        <begin position="209"/>
        <end position="307"/>
    </location>
</feature>
<organism evidence="5 6">
    <name type="scientific">Paenibacillus glycanilyticus</name>
    <dbReference type="NCBI Taxonomy" id="126569"/>
    <lineage>
        <taxon>Bacteria</taxon>
        <taxon>Bacillati</taxon>
        <taxon>Bacillota</taxon>
        <taxon>Bacilli</taxon>
        <taxon>Bacillales</taxon>
        <taxon>Paenibacillaceae</taxon>
        <taxon>Paenibacillus</taxon>
    </lineage>
</organism>
<evidence type="ECO:0000259" key="4">
    <source>
        <dbReference type="PROSITE" id="PS01124"/>
    </source>
</evidence>
<dbReference type="SUPFAM" id="SSF46689">
    <property type="entry name" value="Homeodomain-like"/>
    <property type="match status" value="2"/>
</dbReference>
<dbReference type="SMART" id="SM00342">
    <property type="entry name" value="HTH_ARAC"/>
    <property type="match status" value="1"/>
</dbReference>
<reference evidence="5 6" key="1">
    <citation type="submission" date="2023-03" db="EMBL/GenBank/DDBJ databases">
        <title>Draft genome sequence of the bacteria which degrade cell wall of Tricholomamatutake.</title>
        <authorList>
            <person name="Konishi Y."/>
            <person name="Fukuta Y."/>
            <person name="Shirasaka N."/>
        </authorList>
    </citation>
    <scope>NUCLEOTIDE SEQUENCE [LARGE SCALE GENOMIC DNA]</scope>
    <source>
        <strain evidence="6">mu1</strain>
    </source>
</reference>
<evidence type="ECO:0000313" key="5">
    <source>
        <dbReference type="EMBL" id="GLX71263.1"/>
    </source>
</evidence>
<dbReference type="InterPro" id="IPR003313">
    <property type="entry name" value="AraC-bd"/>
</dbReference>
<dbReference type="InterPro" id="IPR020449">
    <property type="entry name" value="Tscrpt_reg_AraC-type_HTH"/>
</dbReference>
<gene>
    <name evidence="5" type="ORF">MU1_56120</name>
</gene>
<dbReference type="InterPro" id="IPR014710">
    <property type="entry name" value="RmlC-like_jellyroll"/>
</dbReference>
<dbReference type="Gene3D" id="1.10.10.60">
    <property type="entry name" value="Homeodomain-like"/>
    <property type="match status" value="2"/>
</dbReference>
<comment type="caution">
    <text evidence="5">The sequence shown here is derived from an EMBL/GenBank/DDBJ whole genome shotgun (WGS) entry which is preliminary data.</text>
</comment>
<dbReference type="InterPro" id="IPR018060">
    <property type="entry name" value="HTH_AraC"/>
</dbReference>
<evidence type="ECO:0000313" key="6">
    <source>
        <dbReference type="Proteomes" id="UP001157114"/>
    </source>
</evidence>
<protein>
    <submittedName>
        <fullName evidence="5">AraC family transcriptional regulator</fullName>
    </submittedName>
</protein>
<dbReference type="PANTHER" id="PTHR43280">
    <property type="entry name" value="ARAC-FAMILY TRANSCRIPTIONAL REGULATOR"/>
    <property type="match status" value="1"/>
</dbReference>
<proteinExistence type="predicted"/>
<evidence type="ECO:0000256" key="2">
    <source>
        <dbReference type="ARBA" id="ARBA00023125"/>
    </source>
</evidence>
<keyword evidence="3" id="KW-0804">Transcription</keyword>
<dbReference type="Pfam" id="PF12833">
    <property type="entry name" value="HTH_18"/>
    <property type="match status" value="1"/>
</dbReference>
<dbReference type="PROSITE" id="PS00041">
    <property type="entry name" value="HTH_ARAC_FAMILY_1"/>
    <property type="match status" value="1"/>
</dbReference>
<keyword evidence="6" id="KW-1185">Reference proteome</keyword>
<dbReference type="Pfam" id="PF02311">
    <property type="entry name" value="AraC_binding"/>
    <property type="match status" value="1"/>
</dbReference>
<keyword evidence="1" id="KW-0805">Transcription regulation</keyword>
<dbReference type="EMBL" id="BSSQ01000028">
    <property type="protein sequence ID" value="GLX71263.1"/>
    <property type="molecule type" value="Genomic_DNA"/>
</dbReference>
<evidence type="ECO:0000256" key="1">
    <source>
        <dbReference type="ARBA" id="ARBA00023015"/>
    </source>
</evidence>
<name>A0ABQ6GK88_9BACL</name>
<dbReference type="InterPro" id="IPR009057">
    <property type="entry name" value="Homeodomain-like_sf"/>
</dbReference>
<sequence length="312" mass="35908">MHTAKRLSNVWGIAMTNVLKIDQYLESNQFLFHIEPYRLGDGTHIPLHRHEFVELVFISQGAGLHEYGGHTFPIAAGDAFIIEPGMDHAYTIDHREGMEVVNVLFVPSLLERELAALAGVTSFIDFYYMEPFLRAEVSFQAKLTLSPGQMLDIRGLLEQLMKEYRQKESGYQFLIKSKLIELFIVLSRMYVSTRNHSLPSLHNDEEIILQICEFIKRHQSHPLSLEQISQMAGMSQSKFTLLFRQVTGQSFVEYRNMQRIQLAKQLLAATNDKIARIALETGYDDLSHFNHVFKKVTGETPSQFRKQRKSNS</sequence>
<dbReference type="PANTHER" id="PTHR43280:SF28">
    <property type="entry name" value="HTH-TYPE TRANSCRIPTIONAL ACTIVATOR RHAS"/>
    <property type="match status" value="1"/>
</dbReference>
<keyword evidence="2" id="KW-0238">DNA-binding</keyword>
<evidence type="ECO:0000256" key="3">
    <source>
        <dbReference type="ARBA" id="ARBA00023163"/>
    </source>
</evidence>
<dbReference type="PROSITE" id="PS01124">
    <property type="entry name" value="HTH_ARAC_FAMILY_2"/>
    <property type="match status" value="1"/>
</dbReference>
<accession>A0ABQ6GK88</accession>
<dbReference type="Gene3D" id="2.60.120.10">
    <property type="entry name" value="Jelly Rolls"/>
    <property type="match status" value="1"/>
</dbReference>